<name>A0A644VEW3_9ZZZZ</name>
<evidence type="ECO:0000313" key="2">
    <source>
        <dbReference type="EMBL" id="MPL89944.1"/>
    </source>
</evidence>
<dbReference type="InterPro" id="IPR003615">
    <property type="entry name" value="HNH_nuc"/>
</dbReference>
<gene>
    <name evidence="2" type="ORF">SDC9_35986</name>
</gene>
<dbReference type="AlphaFoldDB" id="A0A644VEW3"/>
<dbReference type="Gene3D" id="3.90.75.20">
    <property type="match status" value="1"/>
</dbReference>
<evidence type="ECO:0000259" key="1">
    <source>
        <dbReference type="SMART" id="SM00507"/>
    </source>
</evidence>
<sequence>MVSIDDFKEVRECDYKNEHYSVRDNGAILRHSRLNKQKRKDDEAWTFGKPNEKTGYMNFSNETVHRIVAFAFLGAPPTDQHVVDHIDTNRRNNRPDNLRWLTKLENVLNNKITVAKIERLIGRIEVFLADPSVLKGYEDKDPNFGWMRTVTSAEARVSYERLNSWSQERTELKGGKIGEWIFNKPQYPDNTLRNMGNNIESNEVQSLTAHAIQTNWKIPCEFPFCPTEISDTPIADYKDKLEIGKPFCKNDQYTSLVLKSVITDNGAALLVMCKSASDSTKPWTLAKVIFCEDVFVHENIRSFFREDGAQKHFTLAQGLEWTGGEVFDDLC</sequence>
<dbReference type="Pfam" id="PF13392">
    <property type="entry name" value="HNH_3"/>
    <property type="match status" value="1"/>
</dbReference>
<dbReference type="InterPro" id="IPR044925">
    <property type="entry name" value="His-Me_finger_sf"/>
</dbReference>
<organism evidence="2">
    <name type="scientific">bioreactor metagenome</name>
    <dbReference type="NCBI Taxonomy" id="1076179"/>
    <lineage>
        <taxon>unclassified sequences</taxon>
        <taxon>metagenomes</taxon>
        <taxon>ecological metagenomes</taxon>
    </lineage>
</organism>
<dbReference type="SMART" id="SM00507">
    <property type="entry name" value="HNHc"/>
    <property type="match status" value="1"/>
</dbReference>
<comment type="caution">
    <text evidence="2">The sequence shown here is derived from an EMBL/GenBank/DDBJ whole genome shotgun (WGS) entry which is preliminary data.</text>
</comment>
<dbReference type="SUPFAM" id="SSF54060">
    <property type="entry name" value="His-Me finger endonucleases"/>
    <property type="match status" value="1"/>
</dbReference>
<feature type="domain" description="HNH nuclease" evidence="1">
    <location>
        <begin position="58"/>
        <end position="107"/>
    </location>
</feature>
<accession>A0A644VEW3</accession>
<dbReference type="EMBL" id="VSSQ01000291">
    <property type="protein sequence ID" value="MPL89944.1"/>
    <property type="molecule type" value="Genomic_DNA"/>
</dbReference>
<proteinExistence type="predicted"/>
<protein>
    <recommendedName>
        <fullName evidence="1">HNH nuclease domain-containing protein</fullName>
    </recommendedName>
</protein>
<reference evidence="2" key="1">
    <citation type="submission" date="2019-08" db="EMBL/GenBank/DDBJ databases">
        <authorList>
            <person name="Kucharzyk K."/>
            <person name="Murdoch R.W."/>
            <person name="Higgins S."/>
            <person name="Loffler F."/>
        </authorList>
    </citation>
    <scope>NUCLEOTIDE SEQUENCE</scope>
</reference>